<protein>
    <submittedName>
        <fullName evidence="1">Uncharacterized protein</fullName>
    </submittedName>
</protein>
<dbReference type="EMBL" id="JBHTKX010000004">
    <property type="protein sequence ID" value="MFD1130565.1"/>
    <property type="molecule type" value="Genomic_DNA"/>
</dbReference>
<gene>
    <name evidence="1" type="ORF">ACFQ3J_20685</name>
</gene>
<sequence length="42" mass="5042">MSKSRFSSNDPKDIAWRVEQIKVDMLLKVSLLIRILKRLYYS</sequence>
<evidence type="ECO:0000313" key="2">
    <source>
        <dbReference type="Proteomes" id="UP001597169"/>
    </source>
</evidence>
<proteinExistence type="predicted"/>
<accession>A0ABW3PZG8</accession>
<dbReference type="Proteomes" id="UP001597169">
    <property type="component" value="Unassembled WGS sequence"/>
</dbReference>
<reference evidence="2" key="1">
    <citation type="journal article" date="2019" name="Int. J. Syst. Evol. Microbiol.">
        <title>The Global Catalogue of Microorganisms (GCM) 10K type strain sequencing project: providing services to taxonomists for standard genome sequencing and annotation.</title>
        <authorList>
            <consortium name="The Broad Institute Genomics Platform"/>
            <consortium name="The Broad Institute Genome Sequencing Center for Infectious Disease"/>
            <person name="Wu L."/>
            <person name="Ma J."/>
        </authorList>
    </citation>
    <scope>NUCLEOTIDE SEQUENCE [LARGE SCALE GENOMIC DNA]</scope>
    <source>
        <strain evidence="2">CCUG 53519</strain>
    </source>
</reference>
<dbReference type="RefSeq" id="WP_379293803.1">
    <property type="nucleotide sequence ID" value="NZ_JBHTKX010000004.1"/>
</dbReference>
<evidence type="ECO:0000313" key="1">
    <source>
        <dbReference type="EMBL" id="MFD1130565.1"/>
    </source>
</evidence>
<organism evidence="1 2">
    <name type="scientific">Paenibacillus provencensis</name>
    <dbReference type="NCBI Taxonomy" id="441151"/>
    <lineage>
        <taxon>Bacteria</taxon>
        <taxon>Bacillati</taxon>
        <taxon>Bacillota</taxon>
        <taxon>Bacilli</taxon>
        <taxon>Bacillales</taxon>
        <taxon>Paenibacillaceae</taxon>
        <taxon>Paenibacillus</taxon>
    </lineage>
</organism>
<name>A0ABW3PZG8_9BACL</name>
<keyword evidence="2" id="KW-1185">Reference proteome</keyword>
<comment type="caution">
    <text evidence="1">The sequence shown here is derived from an EMBL/GenBank/DDBJ whole genome shotgun (WGS) entry which is preliminary data.</text>
</comment>